<evidence type="ECO:0000313" key="2">
    <source>
        <dbReference type="Proteomes" id="UP000178912"/>
    </source>
</evidence>
<sequence length="131" mass="14070">MTIVSYCCPAQSTSIKQETWTGQDRTAQLPPRLCRTVLILVSACASPQPVTKPYLPFIPQTTDANLAFLLCINLDLDLNTISKPSPASLLFVESQSSTPLLHVSRPTSAGGLLDALLTFTFAILLPRIAAA</sequence>
<dbReference type="AlphaFoldDB" id="A0A1E1L963"/>
<reference evidence="2" key="1">
    <citation type="submission" date="2016-03" db="EMBL/GenBank/DDBJ databases">
        <authorList>
            <person name="Guldener U."/>
        </authorList>
    </citation>
    <scope>NUCLEOTIDE SEQUENCE [LARGE SCALE GENOMIC DNA]</scope>
    <source>
        <strain evidence="2">04CH-RAC-A.6.1</strain>
    </source>
</reference>
<keyword evidence="2" id="KW-1185">Reference proteome</keyword>
<gene>
    <name evidence="1" type="ORF">RAG0_11987</name>
</gene>
<dbReference type="EMBL" id="FJUX01000083">
    <property type="protein sequence ID" value="CZT06178.1"/>
    <property type="molecule type" value="Genomic_DNA"/>
</dbReference>
<accession>A0A1E1L963</accession>
<organism evidence="1 2">
    <name type="scientific">Rhynchosporium agropyri</name>
    <dbReference type="NCBI Taxonomy" id="914238"/>
    <lineage>
        <taxon>Eukaryota</taxon>
        <taxon>Fungi</taxon>
        <taxon>Dikarya</taxon>
        <taxon>Ascomycota</taxon>
        <taxon>Pezizomycotina</taxon>
        <taxon>Leotiomycetes</taxon>
        <taxon>Helotiales</taxon>
        <taxon>Ploettnerulaceae</taxon>
        <taxon>Rhynchosporium</taxon>
    </lineage>
</organism>
<dbReference type="Proteomes" id="UP000178912">
    <property type="component" value="Unassembled WGS sequence"/>
</dbReference>
<proteinExistence type="predicted"/>
<evidence type="ECO:0000313" key="1">
    <source>
        <dbReference type="EMBL" id="CZT06178.1"/>
    </source>
</evidence>
<name>A0A1E1L963_9HELO</name>
<protein>
    <submittedName>
        <fullName evidence="1">Uncharacterized protein</fullName>
    </submittedName>
</protein>